<feature type="compositionally biased region" description="Low complexity" evidence="1">
    <location>
        <begin position="65"/>
        <end position="80"/>
    </location>
</feature>
<proteinExistence type="predicted"/>
<feature type="signal peptide" evidence="2">
    <location>
        <begin position="1"/>
        <end position="30"/>
    </location>
</feature>
<evidence type="ECO:0008006" key="5">
    <source>
        <dbReference type="Google" id="ProtNLM"/>
    </source>
</evidence>
<organism evidence="3 4">
    <name type="scientific">Phyllobacterium myrsinacearum</name>
    <dbReference type="NCBI Taxonomy" id="28101"/>
    <lineage>
        <taxon>Bacteria</taxon>
        <taxon>Pseudomonadati</taxon>
        <taxon>Pseudomonadota</taxon>
        <taxon>Alphaproteobacteria</taxon>
        <taxon>Hyphomicrobiales</taxon>
        <taxon>Phyllobacteriaceae</taxon>
        <taxon>Phyllobacterium</taxon>
    </lineage>
</organism>
<feature type="compositionally biased region" description="Basic and acidic residues" evidence="1">
    <location>
        <begin position="95"/>
        <end position="109"/>
    </location>
</feature>
<dbReference type="EMBL" id="PVBT01000006">
    <property type="protein sequence ID" value="PRD51050.1"/>
    <property type="molecule type" value="Genomic_DNA"/>
</dbReference>
<feature type="region of interest" description="Disordered" evidence="1">
    <location>
        <begin position="49"/>
        <end position="134"/>
    </location>
</feature>
<keyword evidence="2" id="KW-0732">Signal</keyword>
<comment type="caution">
    <text evidence="3">The sequence shown here is derived from an EMBL/GenBank/DDBJ whole genome shotgun (WGS) entry which is preliminary data.</text>
</comment>
<evidence type="ECO:0000256" key="1">
    <source>
        <dbReference type="SAM" id="MobiDB-lite"/>
    </source>
</evidence>
<accession>A0A2S9JDS4</accession>
<dbReference type="AlphaFoldDB" id="A0A2S9JDS4"/>
<evidence type="ECO:0000256" key="2">
    <source>
        <dbReference type="SAM" id="SignalP"/>
    </source>
</evidence>
<protein>
    <recommendedName>
        <fullName evidence="5">Alanine and proline-rich secreted protein Apa</fullName>
    </recommendedName>
</protein>
<dbReference type="OrthoDB" id="9809589at2"/>
<evidence type="ECO:0000313" key="4">
    <source>
        <dbReference type="Proteomes" id="UP000238563"/>
    </source>
</evidence>
<dbReference type="RefSeq" id="WP_105735859.1">
    <property type="nucleotide sequence ID" value="NZ_PVBT01000006.1"/>
</dbReference>
<name>A0A2S9JDS4_9HYPH</name>
<keyword evidence="4" id="KW-1185">Reference proteome</keyword>
<sequence>MLDKLASASVIARTGFLAAVLCACAVPAYAAALDRPVQLALSEIKKEELPKAAETAPAKPDEKAPAGTAPAAPPAASEPKPATPPEKPAAPAAAQEKKAPEAPAAKENDAAGAPRSNPALPNVPEGSPPPHVEYDVTKLPFPVQKMRELIIAAAKTGSLESLRPLIGSGDDMTMLSLADTDGDPIAYLKSLAGDTDGQEILAIAIDILNSGYVHLDAGTPDELYVWPYFFAYPLDKLDAKQRVELFQIVTAGDYDEMKQFGTYVFYRLGITPKGRWRFFVNGD</sequence>
<gene>
    <name evidence="3" type="ORF">C5750_19615</name>
</gene>
<dbReference type="Proteomes" id="UP000238563">
    <property type="component" value="Unassembled WGS sequence"/>
</dbReference>
<dbReference type="PROSITE" id="PS51257">
    <property type="entry name" value="PROKAR_LIPOPROTEIN"/>
    <property type="match status" value="1"/>
</dbReference>
<evidence type="ECO:0000313" key="3">
    <source>
        <dbReference type="EMBL" id="PRD51050.1"/>
    </source>
</evidence>
<reference evidence="3 4" key="1">
    <citation type="submission" date="2018-02" db="EMBL/GenBank/DDBJ databases">
        <title>The draft genome of Phyllobacterium myrsinacearum DSM5892.</title>
        <authorList>
            <person name="Li L."/>
            <person name="Liu L."/>
            <person name="Zhang X."/>
            <person name="Wang T."/>
        </authorList>
    </citation>
    <scope>NUCLEOTIDE SEQUENCE [LARGE SCALE GENOMIC DNA]</scope>
    <source>
        <strain evidence="3 4">DSM 5892</strain>
    </source>
</reference>
<feature type="chain" id="PRO_5015444956" description="Alanine and proline-rich secreted protein Apa" evidence="2">
    <location>
        <begin position="31"/>
        <end position="283"/>
    </location>
</feature>